<accession>E0I886</accession>
<name>E0I886_9BACL</name>
<proteinExistence type="inferred from homology"/>
<comment type="similarity">
    <text evidence="1">Belongs to the AHA1 family.</text>
</comment>
<dbReference type="eggNOG" id="COG3832">
    <property type="taxonomic scope" value="Bacteria"/>
</dbReference>
<dbReference type="AlphaFoldDB" id="E0I886"/>
<dbReference type="InterPro" id="IPR023393">
    <property type="entry name" value="START-like_dom_sf"/>
</dbReference>
<evidence type="ECO:0000256" key="1">
    <source>
        <dbReference type="ARBA" id="ARBA00006817"/>
    </source>
</evidence>
<feature type="domain" description="Activator of Hsp90 ATPase homologue 1/2-like C-terminal" evidence="2">
    <location>
        <begin position="21"/>
        <end position="169"/>
    </location>
</feature>
<dbReference type="SUPFAM" id="SSF55961">
    <property type="entry name" value="Bet v1-like"/>
    <property type="match status" value="1"/>
</dbReference>
<evidence type="ECO:0000313" key="3">
    <source>
        <dbReference type="EMBL" id="EFM11391.1"/>
    </source>
</evidence>
<dbReference type="CDD" id="cd07814">
    <property type="entry name" value="SRPBCC_CalC_Aha1-like"/>
    <property type="match status" value="1"/>
</dbReference>
<evidence type="ECO:0000313" key="4">
    <source>
        <dbReference type="Proteomes" id="UP000005387"/>
    </source>
</evidence>
<dbReference type="RefSeq" id="WP_006037848.1">
    <property type="nucleotide sequence ID" value="NZ_AEDD01000004.1"/>
</dbReference>
<organism evidence="3 4">
    <name type="scientific">Paenibacillus curdlanolyticus YK9</name>
    <dbReference type="NCBI Taxonomy" id="717606"/>
    <lineage>
        <taxon>Bacteria</taxon>
        <taxon>Bacillati</taxon>
        <taxon>Bacillota</taxon>
        <taxon>Bacilli</taxon>
        <taxon>Bacillales</taxon>
        <taxon>Paenibacillaceae</taxon>
        <taxon>Paenibacillus</taxon>
    </lineage>
</organism>
<dbReference type="Gene3D" id="3.30.530.20">
    <property type="match status" value="1"/>
</dbReference>
<dbReference type="OrthoDB" id="118413at2"/>
<reference evidence="3 4" key="1">
    <citation type="submission" date="2010-07" db="EMBL/GenBank/DDBJ databases">
        <title>The draft genome of Paenibacillus curdlanolyticus YK9.</title>
        <authorList>
            <consortium name="US DOE Joint Genome Institute (JGI-PGF)"/>
            <person name="Lucas S."/>
            <person name="Copeland A."/>
            <person name="Lapidus A."/>
            <person name="Cheng J.-F."/>
            <person name="Bruce D."/>
            <person name="Goodwin L."/>
            <person name="Pitluck S."/>
            <person name="Land M.L."/>
            <person name="Hauser L."/>
            <person name="Chang Y.-J."/>
            <person name="Jeffries C."/>
            <person name="Anderson I.J."/>
            <person name="Johnson E."/>
            <person name="Loganathan U."/>
            <person name="Mulhopadhyay B."/>
            <person name="Kyrpides N."/>
            <person name="Woyke T.J."/>
        </authorList>
    </citation>
    <scope>NUCLEOTIDE SEQUENCE [LARGE SCALE GENOMIC DNA]</scope>
    <source>
        <strain evidence="3 4">YK9</strain>
    </source>
</reference>
<dbReference type="Pfam" id="PF08327">
    <property type="entry name" value="AHSA1"/>
    <property type="match status" value="1"/>
</dbReference>
<keyword evidence="4" id="KW-1185">Reference proteome</keyword>
<dbReference type="Proteomes" id="UP000005387">
    <property type="component" value="Unassembled WGS sequence"/>
</dbReference>
<sequence length="173" mass="19472">MPANHTTSLDEAAFELTRVFNAPRELVFKVWTEPEHLSQWWGPTGFELGVAKMDPRPGGVFHYSMRSPEGFEMWGRIVYLEINAPEKLVFTTSFSDAEGSITRHPVSETWPLVVESTLVFTEQDGKTTIAMRGIPVDATEEEIRTFIEGHSSMQQGFGGTFAQLEGYLERVQA</sequence>
<protein>
    <submittedName>
        <fullName evidence="3">Activator of Hsp90 ATPase 1 family protein</fullName>
    </submittedName>
</protein>
<dbReference type="EMBL" id="AEDD01000004">
    <property type="protein sequence ID" value="EFM11391.1"/>
    <property type="molecule type" value="Genomic_DNA"/>
</dbReference>
<dbReference type="InterPro" id="IPR013538">
    <property type="entry name" value="ASHA1/2-like_C"/>
</dbReference>
<evidence type="ECO:0000259" key="2">
    <source>
        <dbReference type="Pfam" id="PF08327"/>
    </source>
</evidence>
<dbReference type="STRING" id="717606.PaecuDRAFT_1837"/>
<gene>
    <name evidence="3" type="ORF">PaecuDRAFT_1837</name>
</gene>